<feature type="transmembrane region" description="Helical" evidence="6">
    <location>
        <begin position="48"/>
        <end position="66"/>
    </location>
</feature>
<comment type="subcellular location">
    <subcellularLocation>
        <location evidence="1">Cell membrane</location>
        <topology evidence="1">Multi-pass membrane protein</topology>
    </subcellularLocation>
</comment>
<evidence type="ECO:0000313" key="7">
    <source>
        <dbReference type="EMBL" id="MPL74639.1"/>
    </source>
</evidence>
<feature type="transmembrane region" description="Helical" evidence="6">
    <location>
        <begin position="419"/>
        <end position="440"/>
    </location>
</feature>
<keyword evidence="5 6" id="KW-0472">Membrane</keyword>
<dbReference type="InterPro" id="IPR050833">
    <property type="entry name" value="Poly_Biosynth_Transport"/>
</dbReference>
<dbReference type="AlphaFoldDB" id="A0A644U6T1"/>
<feature type="transmembrane region" description="Helical" evidence="6">
    <location>
        <begin position="333"/>
        <end position="354"/>
    </location>
</feature>
<dbReference type="PANTHER" id="PTHR30250">
    <property type="entry name" value="PST FAMILY PREDICTED COLANIC ACID TRANSPORTER"/>
    <property type="match status" value="1"/>
</dbReference>
<dbReference type="GO" id="GO:0005886">
    <property type="term" value="C:plasma membrane"/>
    <property type="evidence" value="ECO:0007669"/>
    <property type="project" value="UniProtKB-SubCell"/>
</dbReference>
<feature type="transmembrane region" description="Helical" evidence="6">
    <location>
        <begin position="294"/>
        <end position="313"/>
    </location>
</feature>
<gene>
    <name evidence="7" type="ORF">SDC9_20456</name>
</gene>
<name>A0A644U6T1_9ZZZZ</name>
<feature type="transmembrane region" description="Helical" evidence="6">
    <location>
        <begin position="163"/>
        <end position="195"/>
    </location>
</feature>
<dbReference type="Pfam" id="PF01943">
    <property type="entry name" value="Polysacc_synt"/>
    <property type="match status" value="1"/>
</dbReference>
<evidence type="ECO:0000256" key="4">
    <source>
        <dbReference type="ARBA" id="ARBA00022989"/>
    </source>
</evidence>
<keyword evidence="2" id="KW-1003">Cell membrane</keyword>
<dbReference type="EMBL" id="VSSQ01000081">
    <property type="protein sequence ID" value="MPL74639.1"/>
    <property type="molecule type" value="Genomic_DNA"/>
</dbReference>
<feature type="transmembrane region" description="Helical" evidence="6">
    <location>
        <begin position="253"/>
        <end position="273"/>
    </location>
</feature>
<proteinExistence type="predicted"/>
<dbReference type="PANTHER" id="PTHR30250:SF11">
    <property type="entry name" value="O-ANTIGEN TRANSPORTER-RELATED"/>
    <property type="match status" value="1"/>
</dbReference>
<evidence type="ECO:0000256" key="5">
    <source>
        <dbReference type="ARBA" id="ARBA00023136"/>
    </source>
</evidence>
<feature type="transmembrane region" description="Helical" evidence="6">
    <location>
        <begin position="86"/>
        <end position="109"/>
    </location>
</feature>
<evidence type="ECO:0000256" key="6">
    <source>
        <dbReference type="SAM" id="Phobius"/>
    </source>
</evidence>
<keyword evidence="3 6" id="KW-0812">Transmembrane</keyword>
<evidence type="ECO:0000256" key="3">
    <source>
        <dbReference type="ARBA" id="ARBA00022692"/>
    </source>
</evidence>
<feature type="transmembrane region" description="Helical" evidence="6">
    <location>
        <begin position="446"/>
        <end position="465"/>
    </location>
</feature>
<feature type="transmembrane region" description="Helical" evidence="6">
    <location>
        <begin position="216"/>
        <end position="241"/>
    </location>
</feature>
<dbReference type="InterPro" id="IPR002797">
    <property type="entry name" value="Polysacc_synth"/>
</dbReference>
<organism evidence="7">
    <name type="scientific">bioreactor metagenome</name>
    <dbReference type="NCBI Taxonomy" id="1076179"/>
    <lineage>
        <taxon>unclassified sequences</taxon>
        <taxon>metagenomes</taxon>
        <taxon>ecological metagenomes</taxon>
    </lineage>
</organism>
<evidence type="ECO:0000256" key="2">
    <source>
        <dbReference type="ARBA" id="ARBA00022475"/>
    </source>
</evidence>
<feature type="transmembrane region" description="Helical" evidence="6">
    <location>
        <begin position="361"/>
        <end position="383"/>
    </location>
</feature>
<evidence type="ECO:0000256" key="1">
    <source>
        <dbReference type="ARBA" id="ARBA00004651"/>
    </source>
</evidence>
<dbReference type="CDD" id="cd13128">
    <property type="entry name" value="MATE_Wzx_like"/>
    <property type="match status" value="1"/>
</dbReference>
<feature type="transmembrane region" description="Helical" evidence="6">
    <location>
        <begin position="389"/>
        <end position="407"/>
    </location>
</feature>
<feature type="transmembrane region" description="Helical" evidence="6">
    <location>
        <begin position="20"/>
        <end position="41"/>
    </location>
</feature>
<comment type="caution">
    <text evidence="7">The sequence shown here is derived from an EMBL/GenBank/DDBJ whole genome shotgun (WGS) entry which is preliminary data.</text>
</comment>
<sequence>MSIPLISNIMRIPAIKRQSTLWLISTIGITFFGFISTMLFSHLLGKDLMGVYYLFLAYYGVFNMIGDGGFGQAAVKRISEGNDQNAYLTAYASLRALLIIVSTLLLLLISPYFIDLQSYDLVLWIILALTASFFGHTITYGIYGLGHVGVYSISNGISEFVRIIFQIIAVLLGFSVFGLFGGVIAGIIISGIICLKYFTFKPAKFRFHHISNLAAYGFWIFLIGTGSIIFAYADTIFIGYFMTNGDVGVYRTAYQFTSLASLLSVAIATTLTPKISHWSANNQMEKIAPVITRGITFSLLLAIPVAFGGVLLSERLLYYFYGADFAEGSIVCSILLIMQIIAVFTVLLGVALTASDHARQAFYAAGIAALLNIALNVTLIPIFGINGAAVSTLISFSLNAILISHLLKRYITILFEYRPIVHIIISSLVMALFVFVYIRFVPLDNVFVTLIPVIIGALIYIFLLLKLDHGIRDEIAGMVTTFGLPWPKWL</sequence>
<keyword evidence="4 6" id="KW-1133">Transmembrane helix</keyword>
<protein>
    <submittedName>
        <fullName evidence="7">Uncharacterized protein</fullName>
    </submittedName>
</protein>
<feature type="transmembrane region" description="Helical" evidence="6">
    <location>
        <begin position="121"/>
        <end position="143"/>
    </location>
</feature>
<accession>A0A644U6T1</accession>
<reference evidence="7" key="1">
    <citation type="submission" date="2019-08" db="EMBL/GenBank/DDBJ databases">
        <authorList>
            <person name="Kucharzyk K."/>
            <person name="Murdoch R.W."/>
            <person name="Higgins S."/>
            <person name="Loffler F."/>
        </authorList>
    </citation>
    <scope>NUCLEOTIDE SEQUENCE</scope>
</reference>